<comment type="similarity">
    <text evidence="7">Belongs to the RecR family.</text>
</comment>
<feature type="domain" description="Toprim" evidence="8">
    <location>
        <begin position="80"/>
        <end position="176"/>
    </location>
</feature>
<accession>A0A2U3D8I4</accession>
<dbReference type="InterPro" id="IPR006171">
    <property type="entry name" value="TOPRIM_dom"/>
</dbReference>
<dbReference type="GO" id="GO:0003677">
    <property type="term" value="F:DNA binding"/>
    <property type="evidence" value="ECO:0007669"/>
    <property type="project" value="UniProtKB-UniRule"/>
</dbReference>
<evidence type="ECO:0000256" key="2">
    <source>
        <dbReference type="ARBA" id="ARBA00022763"/>
    </source>
</evidence>
<dbReference type="SUPFAM" id="SSF111304">
    <property type="entry name" value="Recombination protein RecR"/>
    <property type="match status" value="1"/>
</dbReference>
<comment type="caution">
    <text evidence="9">The sequence shown here is derived from an EMBL/GenBank/DDBJ whole genome shotgun (WGS) entry which is preliminary data.</text>
</comment>
<evidence type="ECO:0000313" key="10">
    <source>
        <dbReference type="Proteomes" id="UP000245380"/>
    </source>
</evidence>
<dbReference type="PANTHER" id="PTHR30446">
    <property type="entry name" value="RECOMBINATION PROTEIN RECR"/>
    <property type="match status" value="1"/>
</dbReference>
<keyword evidence="3 7" id="KW-0863">Zinc-finger</keyword>
<dbReference type="PROSITE" id="PS01300">
    <property type="entry name" value="RECR"/>
    <property type="match status" value="1"/>
</dbReference>
<dbReference type="GO" id="GO:0006281">
    <property type="term" value="P:DNA repair"/>
    <property type="evidence" value="ECO:0007669"/>
    <property type="project" value="UniProtKB-UniRule"/>
</dbReference>
<keyword evidence="4 7" id="KW-0862">Zinc</keyword>
<evidence type="ECO:0000256" key="5">
    <source>
        <dbReference type="ARBA" id="ARBA00023172"/>
    </source>
</evidence>
<keyword evidence="5 7" id="KW-0233">DNA recombination</keyword>
<dbReference type="Gene3D" id="3.40.1360.10">
    <property type="match status" value="1"/>
</dbReference>
<dbReference type="NCBIfam" id="TIGR00615">
    <property type="entry name" value="recR"/>
    <property type="match status" value="1"/>
</dbReference>
<name>A0A2U3D8I4_SULT2</name>
<dbReference type="CDD" id="cd01025">
    <property type="entry name" value="TOPRIM_recR"/>
    <property type="match status" value="1"/>
</dbReference>
<dbReference type="Gene3D" id="6.10.250.240">
    <property type="match status" value="1"/>
</dbReference>
<evidence type="ECO:0000256" key="7">
    <source>
        <dbReference type="HAMAP-Rule" id="MF_00017"/>
    </source>
</evidence>
<evidence type="ECO:0000256" key="3">
    <source>
        <dbReference type="ARBA" id="ARBA00022771"/>
    </source>
</evidence>
<dbReference type="PROSITE" id="PS50880">
    <property type="entry name" value="TOPRIM"/>
    <property type="match status" value="1"/>
</dbReference>
<dbReference type="Proteomes" id="UP000245380">
    <property type="component" value="Unassembled WGS sequence"/>
</dbReference>
<dbReference type="RefSeq" id="WP_109430698.1">
    <property type="nucleotide sequence ID" value="NZ_MPDK01000011.1"/>
</dbReference>
<dbReference type="Gene3D" id="1.10.8.420">
    <property type="entry name" value="RecR Domain 1"/>
    <property type="match status" value="1"/>
</dbReference>
<dbReference type="InterPro" id="IPR023627">
    <property type="entry name" value="Rcmb_RecR"/>
</dbReference>
<gene>
    <name evidence="7" type="primary">recR</name>
    <name evidence="9" type="ORF">BM613_07860</name>
</gene>
<dbReference type="GO" id="GO:0008270">
    <property type="term" value="F:zinc ion binding"/>
    <property type="evidence" value="ECO:0007669"/>
    <property type="project" value="UniProtKB-KW"/>
</dbReference>
<evidence type="ECO:0000256" key="1">
    <source>
        <dbReference type="ARBA" id="ARBA00022723"/>
    </source>
</evidence>
<dbReference type="HAMAP" id="MF_00017">
    <property type="entry name" value="RecR"/>
    <property type="match status" value="1"/>
</dbReference>
<dbReference type="InterPro" id="IPR034137">
    <property type="entry name" value="TOPRIM_RecR"/>
</dbReference>
<evidence type="ECO:0000256" key="6">
    <source>
        <dbReference type="ARBA" id="ARBA00023204"/>
    </source>
</evidence>
<reference evidence="9 10" key="1">
    <citation type="submission" date="2016-11" db="EMBL/GenBank/DDBJ databases">
        <title>Comparative genomics of Acidibacillus ferroxidans species.</title>
        <authorList>
            <person name="Oliveira G."/>
            <person name="Nunes G."/>
            <person name="Oliveira R."/>
            <person name="Araujo F."/>
            <person name="Salim A."/>
            <person name="Scholte L."/>
            <person name="Morais D."/>
            <person name="Nancucheo I."/>
            <person name="Johnson D.B."/>
            <person name="Grail B."/>
            <person name="Bittencourt J."/>
            <person name="Valadares R."/>
        </authorList>
    </citation>
    <scope>NUCLEOTIDE SEQUENCE [LARGE SCALE GENOMIC DNA]</scope>
    <source>
        <strain evidence="9 10">Y002</strain>
    </source>
</reference>
<feature type="zinc finger region" description="C4-type" evidence="7">
    <location>
        <begin position="57"/>
        <end position="72"/>
    </location>
</feature>
<evidence type="ECO:0000256" key="4">
    <source>
        <dbReference type="ARBA" id="ARBA00022833"/>
    </source>
</evidence>
<dbReference type="InterPro" id="IPR015967">
    <property type="entry name" value="Rcmb_RecR_Znf"/>
</dbReference>
<keyword evidence="2 7" id="KW-0227">DNA damage</keyword>
<dbReference type="InterPro" id="IPR000093">
    <property type="entry name" value="DNA_Rcmb_RecR"/>
</dbReference>
<dbReference type="GO" id="GO:0006310">
    <property type="term" value="P:DNA recombination"/>
    <property type="evidence" value="ECO:0007669"/>
    <property type="project" value="UniProtKB-UniRule"/>
</dbReference>
<dbReference type="SMART" id="SM00493">
    <property type="entry name" value="TOPRIM"/>
    <property type="match status" value="1"/>
</dbReference>
<dbReference type="PANTHER" id="PTHR30446:SF0">
    <property type="entry name" value="RECOMBINATION PROTEIN RECR"/>
    <property type="match status" value="1"/>
</dbReference>
<organism evidence="9 10">
    <name type="scientific">Sulfoacidibacillus thermotolerans</name>
    <name type="common">Acidibacillus sulfuroxidans</name>
    <dbReference type="NCBI Taxonomy" id="1765684"/>
    <lineage>
        <taxon>Bacteria</taxon>
        <taxon>Bacillati</taxon>
        <taxon>Bacillota</taxon>
        <taxon>Bacilli</taxon>
        <taxon>Bacillales</taxon>
        <taxon>Alicyclobacillaceae</taxon>
        <taxon>Sulfoacidibacillus</taxon>
    </lineage>
</organism>
<proteinExistence type="inferred from homology"/>
<evidence type="ECO:0000313" key="9">
    <source>
        <dbReference type="EMBL" id="PWI57590.1"/>
    </source>
</evidence>
<dbReference type="AlphaFoldDB" id="A0A2U3D8I4"/>
<keyword evidence="10" id="KW-1185">Reference proteome</keyword>
<protein>
    <recommendedName>
        <fullName evidence="7">Recombination protein RecR</fullName>
    </recommendedName>
</protein>
<comment type="function">
    <text evidence="7">May play a role in DNA repair. It seems to be involved in an RecBC-independent recombinational process of DNA repair. It may act with RecF and RecO.</text>
</comment>
<dbReference type="Pfam" id="PF13662">
    <property type="entry name" value="Toprim_4"/>
    <property type="match status" value="1"/>
</dbReference>
<evidence type="ECO:0000259" key="8">
    <source>
        <dbReference type="PROSITE" id="PS50880"/>
    </source>
</evidence>
<keyword evidence="1 7" id="KW-0479">Metal-binding</keyword>
<dbReference type="OrthoDB" id="9802672at2"/>
<keyword evidence="6 7" id="KW-0234">DNA repair</keyword>
<dbReference type="Pfam" id="PF21176">
    <property type="entry name" value="RecR_HhH"/>
    <property type="match status" value="1"/>
</dbReference>
<sequence>MQFPEPILRLIQQFERLPGIGPKSAQRLAFYVTTMADEQVQEFAQALLRMKQELTICEQCCAISDRSPCPVCGDPLRDRSVICVVQDTRDMLAIERMQAYDGLYHVLGGAISPMDGIGPDQLHLRELLQRIANEQVTELILATNSTVEGEATAMYIARLAHHFDQLQVTRIAHGIPVGGDLEYADEITLKRAMEFRRPI</sequence>
<dbReference type="Pfam" id="PF21175">
    <property type="entry name" value="RecR_C"/>
    <property type="match status" value="1"/>
</dbReference>
<dbReference type="EMBL" id="MPDK01000011">
    <property type="protein sequence ID" value="PWI57590.1"/>
    <property type="molecule type" value="Genomic_DNA"/>
</dbReference>